<gene>
    <name evidence="4" type="ORF">J437_LFUL016527</name>
</gene>
<keyword evidence="5" id="KW-1185">Reference proteome</keyword>
<organism evidence="4 5">
    <name type="scientific">Ladona fulva</name>
    <name type="common">Scarce chaser dragonfly</name>
    <name type="synonym">Libellula fulva</name>
    <dbReference type="NCBI Taxonomy" id="123851"/>
    <lineage>
        <taxon>Eukaryota</taxon>
        <taxon>Metazoa</taxon>
        <taxon>Ecdysozoa</taxon>
        <taxon>Arthropoda</taxon>
        <taxon>Hexapoda</taxon>
        <taxon>Insecta</taxon>
        <taxon>Pterygota</taxon>
        <taxon>Palaeoptera</taxon>
        <taxon>Odonata</taxon>
        <taxon>Epiprocta</taxon>
        <taxon>Anisoptera</taxon>
        <taxon>Libelluloidea</taxon>
        <taxon>Libellulidae</taxon>
        <taxon>Ladona</taxon>
    </lineage>
</organism>
<proteinExistence type="predicted"/>
<dbReference type="PANTHER" id="PTHR10380:SF196">
    <property type="entry name" value="CUTICULAR PROTEIN 72EA"/>
    <property type="match status" value="1"/>
</dbReference>
<sequence length="347" mass="36941">MKSLLVFLSVVAVAFARPGLLGWPHAARSFLYSPWAYSSVAPHVAYSAVPSPVARTISSQFHSQDELGQYSYGYSDGLSTKNEIKSVDGVTRGGYSYVDSEGKIQSVNYAADPVHGFRVAATNLPVAPEPIPAEPLVAPEPVQDTPEVAAAKVAHEIAYNEAKAAADAAPDVNIIEGPSKFIPASHEPVIYAYSSIAPGHVTHRASVAPISRFAYSAVSPVVNPVSYPQVIPYMHPHVTPHVVSTQYHSQDELGQYSYGYSGGPSSKSEVKTIDGVTRGGYSYVDAEGKVQNVNYVADPINGFRVSATNLPVVPVDLETPVLDTDEVAAAKAQHLAAHEEAKARLFA</sequence>
<dbReference type="PROSITE" id="PS00233">
    <property type="entry name" value="CHIT_BIND_RR_1"/>
    <property type="match status" value="2"/>
</dbReference>
<comment type="caution">
    <text evidence="4">The sequence shown here is derived from an EMBL/GenBank/DDBJ whole genome shotgun (WGS) entry which is preliminary data.</text>
</comment>
<evidence type="ECO:0000256" key="1">
    <source>
        <dbReference type="ARBA" id="ARBA00022460"/>
    </source>
</evidence>
<dbReference type="InterPro" id="IPR000618">
    <property type="entry name" value="Insect_cuticle"/>
</dbReference>
<dbReference type="Proteomes" id="UP000792457">
    <property type="component" value="Unassembled WGS sequence"/>
</dbReference>
<feature type="signal peptide" evidence="3">
    <location>
        <begin position="1"/>
        <end position="16"/>
    </location>
</feature>
<keyword evidence="3" id="KW-0732">Signal</keyword>
<accession>A0A8K0KKK2</accession>
<keyword evidence="1 2" id="KW-0193">Cuticle</keyword>
<dbReference type="OrthoDB" id="6515429at2759"/>
<feature type="chain" id="PRO_5035472003" description="Cuticle protein 6" evidence="3">
    <location>
        <begin position="17"/>
        <end position="347"/>
    </location>
</feature>
<dbReference type="GO" id="GO:0062129">
    <property type="term" value="C:chitin-based extracellular matrix"/>
    <property type="evidence" value="ECO:0007669"/>
    <property type="project" value="TreeGrafter"/>
</dbReference>
<evidence type="ECO:0000313" key="5">
    <source>
        <dbReference type="Proteomes" id="UP000792457"/>
    </source>
</evidence>
<dbReference type="PANTHER" id="PTHR10380">
    <property type="entry name" value="CUTICLE PROTEIN"/>
    <property type="match status" value="1"/>
</dbReference>
<name>A0A8K0KKK2_LADFU</name>
<evidence type="ECO:0000256" key="3">
    <source>
        <dbReference type="SAM" id="SignalP"/>
    </source>
</evidence>
<protein>
    <recommendedName>
        <fullName evidence="6">Cuticle protein 6</fullName>
    </recommendedName>
</protein>
<reference evidence="4" key="2">
    <citation type="submission" date="2017-10" db="EMBL/GenBank/DDBJ databases">
        <title>Ladona fulva Genome sequencing and assembly.</title>
        <authorList>
            <person name="Murali S."/>
            <person name="Richards S."/>
            <person name="Bandaranaike D."/>
            <person name="Bellair M."/>
            <person name="Blankenburg K."/>
            <person name="Chao H."/>
            <person name="Dinh H."/>
            <person name="Doddapaneni H."/>
            <person name="Dugan-Rocha S."/>
            <person name="Elkadiri S."/>
            <person name="Gnanaolivu R."/>
            <person name="Hernandez B."/>
            <person name="Skinner E."/>
            <person name="Javaid M."/>
            <person name="Lee S."/>
            <person name="Li M."/>
            <person name="Ming W."/>
            <person name="Munidasa M."/>
            <person name="Muniz J."/>
            <person name="Nguyen L."/>
            <person name="Hughes D."/>
            <person name="Osuji N."/>
            <person name="Pu L.-L."/>
            <person name="Puazo M."/>
            <person name="Qu C."/>
            <person name="Quiroz J."/>
            <person name="Raj R."/>
            <person name="Weissenberger G."/>
            <person name="Xin Y."/>
            <person name="Zou X."/>
            <person name="Han Y."/>
            <person name="Worley K."/>
            <person name="Muzny D."/>
            <person name="Gibbs R."/>
        </authorList>
    </citation>
    <scope>NUCLEOTIDE SEQUENCE</scope>
    <source>
        <strain evidence="4">Sampled in the wild</strain>
    </source>
</reference>
<dbReference type="PROSITE" id="PS51155">
    <property type="entry name" value="CHIT_BIND_RR_2"/>
    <property type="match status" value="2"/>
</dbReference>
<evidence type="ECO:0008006" key="6">
    <source>
        <dbReference type="Google" id="ProtNLM"/>
    </source>
</evidence>
<dbReference type="GO" id="GO:0008010">
    <property type="term" value="F:structural constituent of chitin-based larval cuticle"/>
    <property type="evidence" value="ECO:0007669"/>
    <property type="project" value="TreeGrafter"/>
</dbReference>
<dbReference type="InterPro" id="IPR050468">
    <property type="entry name" value="Cuticle_Struct_Prot"/>
</dbReference>
<evidence type="ECO:0000256" key="2">
    <source>
        <dbReference type="PROSITE-ProRule" id="PRU00497"/>
    </source>
</evidence>
<evidence type="ECO:0000313" key="4">
    <source>
        <dbReference type="EMBL" id="KAG8235994.1"/>
    </source>
</evidence>
<dbReference type="AlphaFoldDB" id="A0A8K0KKK2"/>
<dbReference type="Pfam" id="PF00379">
    <property type="entry name" value="Chitin_bind_4"/>
    <property type="match status" value="2"/>
</dbReference>
<reference evidence="4" key="1">
    <citation type="submission" date="2013-04" db="EMBL/GenBank/DDBJ databases">
        <authorList>
            <person name="Qu J."/>
            <person name="Murali S.C."/>
            <person name="Bandaranaike D."/>
            <person name="Bellair M."/>
            <person name="Blankenburg K."/>
            <person name="Chao H."/>
            <person name="Dinh H."/>
            <person name="Doddapaneni H."/>
            <person name="Downs B."/>
            <person name="Dugan-Rocha S."/>
            <person name="Elkadiri S."/>
            <person name="Gnanaolivu R.D."/>
            <person name="Hernandez B."/>
            <person name="Javaid M."/>
            <person name="Jayaseelan J.C."/>
            <person name="Lee S."/>
            <person name="Li M."/>
            <person name="Ming W."/>
            <person name="Munidasa M."/>
            <person name="Muniz J."/>
            <person name="Nguyen L."/>
            <person name="Ongeri F."/>
            <person name="Osuji N."/>
            <person name="Pu L.-L."/>
            <person name="Puazo M."/>
            <person name="Qu C."/>
            <person name="Quiroz J."/>
            <person name="Raj R."/>
            <person name="Weissenberger G."/>
            <person name="Xin Y."/>
            <person name="Zou X."/>
            <person name="Han Y."/>
            <person name="Richards S."/>
            <person name="Worley K."/>
            <person name="Muzny D."/>
            <person name="Gibbs R."/>
        </authorList>
    </citation>
    <scope>NUCLEOTIDE SEQUENCE</scope>
    <source>
        <strain evidence="4">Sampled in the wild</strain>
    </source>
</reference>
<dbReference type="InterPro" id="IPR031311">
    <property type="entry name" value="CHIT_BIND_RR_consensus"/>
</dbReference>
<dbReference type="EMBL" id="KZ308976">
    <property type="protein sequence ID" value="KAG8235994.1"/>
    <property type="molecule type" value="Genomic_DNA"/>
</dbReference>